<gene>
    <name evidence="2" type="ORF">LCGC14_3163820</name>
</gene>
<protein>
    <submittedName>
        <fullName evidence="2">Uncharacterized protein</fullName>
    </submittedName>
</protein>
<sequence>MNKFYLSGLMILLLTLVPSVYMCVKYTSYFEQLEDNGGTIRAYEQFASEVESGALTNEDISYRLSKIAASEKGISQGFGLMKLSFYYWGVTFLVITLLQGLILRGLLKAQNKVLFNEAENA</sequence>
<accession>A0A0F8VQF7</accession>
<proteinExistence type="predicted"/>
<evidence type="ECO:0000256" key="1">
    <source>
        <dbReference type="SAM" id="Phobius"/>
    </source>
</evidence>
<feature type="transmembrane region" description="Helical" evidence="1">
    <location>
        <begin position="85"/>
        <end position="107"/>
    </location>
</feature>
<dbReference type="EMBL" id="LAZR01070005">
    <property type="protein sequence ID" value="KKK46527.1"/>
    <property type="molecule type" value="Genomic_DNA"/>
</dbReference>
<dbReference type="AlphaFoldDB" id="A0A0F8VQF7"/>
<comment type="caution">
    <text evidence="2">The sequence shown here is derived from an EMBL/GenBank/DDBJ whole genome shotgun (WGS) entry which is preliminary data.</text>
</comment>
<keyword evidence="1" id="KW-1133">Transmembrane helix</keyword>
<evidence type="ECO:0000313" key="2">
    <source>
        <dbReference type="EMBL" id="KKK46527.1"/>
    </source>
</evidence>
<reference evidence="2" key="1">
    <citation type="journal article" date="2015" name="Nature">
        <title>Complex archaea that bridge the gap between prokaryotes and eukaryotes.</title>
        <authorList>
            <person name="Spang A."/>
            <person name="Saw J.H."/>
            <person name="Jorgensen S.L."/>
            <person name="Zaremba-Niedzwiedzka K."/>
            <person name="Martijn J."/>
            <person name="Lind A.E."/>
            <person name="van Eijk R."/>
            <person name="Schleper C."/>
            <person name="Guy L."/>
            <person name="Ettema T.J."/>
        </authorList>
    </citation>
    <scope>NUCLEOTIDE SEQUENCE</scope>
</reference>
<name>A0A0F8VQF7_9ZZZZ</name>
<keyword evidence="1" id="KW-0812">Transmembrane</keyword>
<keyword evidence="1" id="KW-0472">Membrane</keyword>
<organism evidence="2">
    <name type="scientific">marine sediment metagenome</name>
    <dbReference type="NCBI Taxonomy" id="412755"/>
    <lineage>
        <taxon>unclassified sequences</taxon>
        <taxon>metagenomes</taxon>
        <taxon>ecological metagenomes</taxon>
    </lineage>
</organism>